<proteinExistence type="predicted"/>
<dbReference type="PRINTS" id="PR01271">
    <property type="entry name" value="HISDACETLASE"/>
</dbReference>
<evidence type="ECO:0000259" key="3">
    <source>
        <dbReference type="Pfam" id="PF00850"/>
    </source>
</evidence>
<dbReference type="EMBL" id="GBHO01028064">
    <property type="protein sequence ID" value="JAG15540.1"/>
    <property type="molecule type" value="Transcribed_RNA"/>
</dbReference>
<reference evidence="4" key="1">
    <citation type="journal article" date="2014" name="PLoS ONE">
        <title>Transcriptome-Based Identification of ABC Transporters in the Western Tarnished Plant Bug Lygus hesperus.</title>
        <authorList>
            <person name="Hull J.J."/>
            <person name="Chaney K."/>
            <person name="Geib S.M."/>
            <person name="Fabrick J.A."/>
            <person name="Brent C.S."/>
            <person name="Walsh D."/>
            <person name="Lavine L.C."/>
        </authorList>
    </citation>
    <scope>NUCLEOTIDE SEQUENCE</scope>
</reference>
<sequence length="254" mass="28522">MTLSFHKFGDFFPGTGALEDVGAERGKHFAVNVPLNNGLDDKSFLSIFKPILQKVMDLYRPSAVVLQCGADSLTGDRLGVFNLTTRGHGEAVRFTKSFGLPTLILGGGGYNIRNVSRCWAYETSLLLDTPITNSIPYNEYFHYYGPDFHLHLTPSDASNMNTREDLESVKNHVLKNLSLLEHAPSVQMHYVPPDMFLSMNDFEDDENPNLVGGGVHHREADNEFYDGDQDIDPGNRTTRSAYGRSFNSKQRRRE</sequence>
<dbReference type="EMBL" id="GDHC01005682">
    <property type="protein sequence ID" value="JAQ12947.1"/>
    <property type="molecule type" value="Transcribed_RNA"/>
</dbReference>
<dbReference type="InterPro" id="IPR023696">
    <property type="entry name" value="Ureohydrolase_dom_sf"/>
</dbReference>
<evidence type="ECO:0000256" key="2">
    <source>
        <dbReference type="SAM" id="MobiDB-lite"/>
    </source>
</evidence>
<gene>
    <name evidence="4" type="primary">Hdac1</name>
    <name evidence="5" type="synonym">Hdac1_0</name>
    <name evidence="6" type="synonym">Hdac1_1</name>
    <name evidence="4" type="ORF">CM83_3683</name>
    <name evidence="5" type="ORF">g.10084</name>
    <name evidence="6" type="ORF">g.10091</name>
</gene>
<comment type="catalytic activity">
    <reaction evidence="1">
        <text>N(6)-acetyl-L-lysyl-[histone] + H2O = L-lysyl-[histone] + acetate</text>
        <dbReference type="Rhea" id="RHEA:58196"/>
        <dbReference type="Rhea" id="RHEA-COMP:9845"/>
        <dbReference type="Rhea" id="RHEA-COMP:11338"/>
        <dbReference type="ChEBI" id="CHEBI:15377"/>
        <dbReference type="ChEBI" id="CHEBI:29969"/>
        <dbReference type="ChEBI" id="CHEBI:30089"/>
        <dbReference type="ChEBI" id="CHEBI:61930"/>
        <dbReference type="EC" id="3.5.1.98"/>
    </reaction>
</comment>
<dbReference type="PANTHER" id="PTHR10625:SF10">
    <property type="entry name" value="HISTONE DEACETYLASE HDAC1"/>
    <property type="match status" value="1"/>
</dbReference>
<dbReference type="Pfam" id="PF00850">
    <property type="entry name" value="Hist_deacetyl"/>
    <property type="match status" value="1"/>
</dbReference>
<evidence type="ECO:0000313" key="6">
    <source>
        <dbReference type="EMBL" id="JAQ12947.1"/>
    </source>
</evidence>
<dbReference type="GO" id="GO:0040029">
    <property type="term" value="P:epigenetic regulation of gene expression"/>
    <property type="evidence" value="ECO:0007669"/>
    <property type="project" value="TreeGrafter"/>
</dbReference>
<dbReference type="InterPro" id="IPR003084">
    <property type="entry name" value="HDAC_I/II"/>
</dbReference>
<reference evidence="4" key="2">
    <citation type="submission" date="2014-07" db="EMBL/GenBank/DDBJ databases">
        <authorList>
            <person name="Hull J."/>
        </authorList>
    </citation>
    <scope>NUCLEOTIDE SEQUENCE</scope>
</reference>
<dbReference type="Gene3D" id="3.40.800.20">
    <property type="entry name" value="Histone deacetylase domain"/>
    <property type="match status" value="1"/>
</dbReference>
<reference evidence="5" key="3">
    <citation type="journal article" date="2016" name="Gigascience">
        <title>De novo construction of an expanded transcriptome assembly for the western tarnished plant bug, Lygus hesperus.</title>
        <authorList>
            <person name="Tassone E.E."/>
            <person name="Geib S.M."/>
            <person name="Hall B."/>
            <person name="Fabrick J.A."/>
            <person name="Brent C.S."/>
            <person name="Hull J.J."/>
        </authorList>
    </citation>
    <scope>NUCLEOTIDE SEQUENCE</scope>
</reference>
<feature type="region of interest" description="Disordered" evidence="2">
    <location>
        <begin position="214"/>
        <end position="254"/>
    </location>
</feature>
<evidence type="ECO:0000313" key="4">
    <source>
        <dbReference type="EMBL" id="JAG15540.1"/>
    </source>
</evidence>
<evidence type="ECO:0000256" key="1">
    <source>
        <dbReference type="ARBA" id="ARBA00048287"/>
    </source>
</evidence>
<dbReference type="GO" id="GO:0141221">
    <property type="term" value="F:histone deacetylase activity, hydrolytic mechanism"/>
    <property type="evidence" value="ECO:0007669"/>
    <property type="project" value="UniProtKB-EC"/>
</dbReference>
<organism evidence="4">
    <name type="scientific">Lygus hesperus</name>
    <name type="common">Western plant bug</name>
    <dbReference type="NCBI Taxonomy" id="30085"/>
    <lineage>
        <taxon>Eukaryota</taxon>
        <taxon>Metazoa</taxon>
        <taxon>Ecdysozoa</taxon>
        <taxon>Arthropoda</taxon>
        <taxon>Hexapoda</taxon>
        <taxon>Insecta</taxon>
        <taxon>Pterygota</taxon>
        <taxon>Neoptera</taxon>
        <taxon>Paraneoptera</taxon>
        <taxon>Hemiptera</taxon>
        <taxon>Heteroptera</taxon>
        <taxon>Panheteroptera</taxon>
        <taxon>Cimicomorpha</taxon>
        <taxon>Miridae</taxon>
        <taxon>Mirini</taxon>
        <taxon>Lygus</taxon>
    </lineage>
</organism>
<name>A0A0A9XEM1_LYGHE</name>
<evidence type="ECO:0000313" key="5">
    <source>
        <dbReference type="EMBL" id="JAP97484.1"/>
    </source>
</evidence>
<dbReference type="InterPro" id="IPR023801">
    <property type="entry name" value="His_deacetylse_dom"/>
</dbReference>
<accession>A0A0A9XEM1</accession>
<feature type="compositionally biased region" description="Polar residues" evidence="2">
    <location>
        <begin position="235"/>
        <end position="248"/>
    </location>
</feature>
<dbReference type="PANTHER" id="PTHR10625">
    <property type="entry name" value="HISTONE DEACETYLASE HDAC1-RELATED"/>
    <property type="match status" value="1"/>
</dbReference>
<dbReference type="SUPFAM" id="SSF52768">
    <property type="entry name" value="Arginase/deacetylase"/>
    <property type="match status" value="1"/>
</dbReference>
<feature type="domain" description="Histone deacetylase" evidence="3">
    <location>
        <begin position="1"/>
        <end position="124"/>
    </location>
</feature>
<protein>
    <submittedName>
        <fullName evidence="4">Histone deacetylase 1</fullName>
    </submittedName>
</protein>
<dbReference type="InterPro" id="IPR037138">
    <property type="entry name" value="His_deacetylse_dom_sf"/>
</dbReference>
<dbReference type="EMBL" id="GDHC01021144">
    <property type="protein sequence ID" value="JAP97484.1"/>
    <property type="molecule type" value="Transcribed_RNA"/>
</dbReference>
<feature type="compositionally biased region" description="Acidic residues" evidence="2">
    <location>
        <begin position="222"/>
        <end position="231"/>
    </location>
</feature>
<dbReference type="AlphaFoldDB" id="A0A0A9XEM1"/>